<dbReference type="AlphaFoldDB" id="A0A7G5XJ16"/>
<accession>A0A7G5XJ16</accession>
<name>A0A7G5XJ16_9BACT</name>
<evidence type="ECO:0000256" key="1">
    <source>
        <dbReference type="SAM" id="MobiDB-lite"/>
    </source>
</evidence>
<keyword evidence="4" id="KW-1185">Reference proteome</keyword>
<proteinExistence type="predicted"/>
<organism evidence="3 4">
    <name type="scientific">Lacibacter sediminis</name>
    <dbReference type="NCBI Taxonomy" id="2760713"/>
    <lineage>
        <taxon>Bacteria</taxon>
        <taxon>Pseudomonadati</taxon>
        <taxon>Bacteroidota</taxon>
        <taxon>Chitinophagia</taxon>
        <taxon>Chitinophagales</taxon>
        <taxon>Chitinophagaceae</taxon>
        <taxon>Lacibacter</taxon>
    </lineage>
</organism>
<sequence>MKKLFFTVVAFCSIQSLLAQSPKVFVSDSSRPIIQQQLLFQNRIIGKTEKGTVYALPQDNMPVLVPDSSITSNMPNRLKTETPGLQIPNPYYPGKPEIKKFPSTPNMYQYKQRPEIKNKIER</sequence>
<evidence type="ECO:0000256" key="2">
    <source>
        <dbReference type="SAM" id="SignalP"/>
    </source>
</evidence>
<gene>
    <name evidence="3" type="ORF">H4075_04505</name>
</gene>
<dbReference type="EMBL" id="CP060007">
    <property type="protein sequence ID" value="QNA45469.1"/>
    <property type="molecule type" value="Genomic_DNA"/>
</dbReference>
<feature type="chain" id="PRO_5028801708" evidence="2">
    <location>
        <begin position="20"/>
        <end position="122"/>
    </location>
</feature>
<evidence type="ECO:0000313" key="3">
    <source>
        <dbReference type="EMBL" id="QNA45469.1"/>
    </source>
</evidence>
<feature type="region of interest" description="Disordered" evidence="1">
    <location>
        <begin position="102"/>
        <end position="122"/>
    </location>
</feature>
<feature type="signal peptide" evidence="2">
    <location>
        <begin position="1"/>
        <end position="19"/>
    </location>
</feature>
<reference evidence="4" key="1">
    <citation type="submission" date="2020-08" db="EMBL/GenBank/DDBJ databases">
        <title>Lacibacter sp. S13-6-6 genome sequencing.</title>
        <authorList>
            <person name="Jin L."/>
        </authorList>
    </citation>
    <scope>NUCLEOTIDE SEQUENCE [LARGE SCALE GENOMIC DNA]</scope>
    <source>
        <strain evidence="4">S13-6-6</strain>
    </source>
</reference>
<keyword evidence="2" id="KW-0732">Signal</keyword>
<evidence type="ECO:0000313" key="4">
    <source>
        <dbReference type="Proteomes" id="UP000515344"/>
    </source>
</evidence>
<protein>
    <submittedName>
        <fullName evidence="3">Uncharacterized protein</fullName>
    </submittedName>
</protein>
<feature type="region of interest" description="Disordered" evidence="1">
    <location>
        <begin position="67"/>
        <end position="89"/>
    </location>
</feature>
<dbReference type="KEGG" id="lacs:H4075_04505"/>
<dbReference type="Proteomes" id="UP000515344">
    <property type="component" value="Chromosome"/>
</dbReference>
<feature type="compositionally biased region" description="Basic and acidic residues" evidence="1">
    <location>
        <begin position="112"/>
        <end position="122"/>
    </location>
</feature>
<dbReference type="RefSeq" id="WP_182804558.1">
    <property type="nucleotide sequence ID" value="NZ_CP060007.1"/>
</dbReference>